<dbReference type="PANTHER" id="PTHR42713">
    <property type="entry name" value="HISTIDINE KINASE-RELATED"/>
    <property type="match status" value="1"/>
</dbReference>
<dbReference type="SMART" id="SM00448">
    <property type="entry name" value="REC"/>
    <property type="match status" value="1"/>
</dbReference>
<dbReference type="Gene3D" id="1.10.10.60">
    <property type="entry name" value="Homeodomain-like"/>
    <property type="match status" value="2"/>
</dbReference>
<dbReference type="CDD" id="cd17536">
    <property type="entry name" value="REC_YesN-like"/>
    <property type="match status" value="1"/>
</dbReference>
<dbReference type="SUPFAM" id="SSF52172">
    <property type="entry name" value="CheY-like"/>
    <property type="match status" value="1"/>
</dbReference>
<accession>A0A3B0C060</accession>
<dbReference type="PROSITE" id="PS50110">
    <property type="entry name" value="RESPONSE_REGULATORY"/>
    <property type="match status" value="1"/>
</dbReference>
<dbReference type="SMART" id="SM00342">
    <property type="entry name" value="HTH_ARAC"/>
    <property type="match status" value="1"/>
</dbReference>
<feature type="modified residue" description="4-aspartylphosphate" evidence="8">
    <location>
        <position position="54"/>
    </location>
</feature>
<dbReference type="Proteomes" id="UP000282311">
    <property type="component" value="Unassembled WGS sequence"/>
</dbReference>
<evidence type="ECO:0000256" key="6">
    <source>
        <dbReference type="ARBA" id="ARBA00023125"/>
    </source>
</evidence>
<dbReference type="EMBL" id="RBAH01000016">
    <property type="protein sequence ID" value="RKN79185.1"/>
    <property type="molecule type" value="Genomic_DNA"/>
</dbReference>
<dbReference type="InterPro" id="IPR020449">
    <property type="entry name" value="Tscrpt_reg_AraC-type_HTH"/>
</dbReference>
<dbReference type="PRINTS" id="PR00032">
    <property type="entry name" value="HTHARAC"/>
</dbReference>
<keyword evidence="6" id="KW-0238">DNA-binding</keyword>
<keyword evidence="7" id="KW-0804">Transcription</keyword>
<feature type="domain" description="Response regulatory" evidence="10">
    <location>
        <begin position="2"/>
        <end position="119"/>
    </location>
</feature>
<dbReference type="InterPro" id="IPR018062">
    <property type="entry name" value="HTH_AraC-typ_CS"/>
</dbReference>
<evidence type="ECO:0000256" key="7">
    <source>
        <dbReference type="ARBA" id="ARBA00023163"/>
    </source>
</evidence>
<protein>
    <submittedName>
        <fullName evidence="11">Response regulator</fullName>
    </submittedName>
</protein>
<evidence type="ECO:0000256" key="4">
    <source>
        <dbReference type="ARBA" id="ARBA00023012"/>
    </source>
</evidence>
<gene>
    <name evidence="11" type="ORF">D7M11_21120</name>
</gene>
<dbReference type="InterPro" id="IPR011006">
    <property type="entry name" value="CheY-like_superfamily"/>
</dbReference>
<dbReference type="GO" id="GO:0043565">
    <property type="term" value="F:sequence-specific DNA binding"/>
    <property type="evidence" value="ECO:0007669"/>
    <property type="project" value="InterPro"/>
</dbReference>
<dbReference type="InterPro" id="IPR051552">
    <property type="entry name" value="HptR"/>
</dbReference>
<evidence type="ECO:0000256" key="3">
    <source>
        <dbReference type="ARBA" id="ARBA00022553"/>
    </source>
</evidence>
<evidence type="ECO:0000256" key="8">
    <source>
        <dbReference type="PROSITE-ProRule" id="PRU00169"/>
    </source>
</evidence>
<dbReference type="OrthoDB" id="9788446at2"/>
<comment type="subcellular location">
    <subcellularLocation>
        <location evidence="1">Cytoplasm</location>
    </subcellularLocation>
</comment>
<dbReference type="Gene3D" id="3.40.50.2300">
    <property type="match status" value="1"/>
</dbReference>
<evidence type="ECO:0000256" key="1">
    <source>
        <dbReference type="ARBA" id="ARBA00004496"/>
    </source>
</evidence>
<evidence type="ECO:0000313" key="11">
    <source>
        <dbReference type="EMBL" id="RKN79185.1"/>
    </source>
</evidence>
<dbReference type="GO" id="GO:0000160">
    <property type="term" value="P:phosphorelay signal transduction system"/>
    <property type="evidence" value="ECO:0007669"/>
    <property type="project" value="UniProtKB-KW"/>
</dbReference>
<dbReference type="SUPFAM" id="SSF46689">
    <property type="entry name" value="Homeodomain-like"/>
    <property type="match status" value="2"/>
</dbReference>
<keyword evidence="4" id="KW-0902">Two-component regulatory system</keyword>
<keyword evidence="2" id="KW-0963">Cytoplasm</keyword>
<dbReference type="InterPro" id="IPR001789">
    <property type="entry name" value="Sig_transdc_resp-reg_receiver"/>
</dbReference>
<dbReference type="InterPro" id="IPR018060">
    <property type="entry name" value="HTH_AraC"/>
</dbReference>
<dbReference type="RefSeq" id="WP_120749240.1">
    <property type="nucleotide sequence ID" value="NZ_RBAH01000016.1"/>
</dbReference>
<organism evidence="11 12">
    <name type="scientific">Paenibacillus ginsengarvi</name>
    <dbReference type="NCBI Taxonomy" id="400777"/>
    <lineage>
        <taxon>Bacteria</taxon>
        <taxon>Bacillati</taxon>
        <taxon>Bacillota</taxon>
        <taxon>Bacilli</taxon>
        <taxon>Bacillales</taxon>
        <taxon>Paenibacillaceae</taxon>
        <taxon>Paenibacillus</taxon>
    </lineage>
</organism>
<keyword evidence="3 8" id="KW-0597">Phosphoprotein</keyword>
<feature type="domain" description="HTH araC/xylS-type" evidence="9">
    <location>
        <begin position="237"/>
        <end position="335"/>
    </location>
</feature>
<name>A0A3B0C060_9BACL</name>
<dbReference type="Pfam" id="PF12833">
    <property type="entry name" value="HTH_18"/>
    <property type="match status" value="1"/>
</dbReference>
<evidence type="ECO:0000313" key="12">
    <source>
        <dbReference type="Proteomes" id="UP000282311"/>
    </source>
</evidence>
<dbReference type="PROSITE" id="PS01124">
    <property type="entry name" value="HTH_ARAC_FAMILY_2"/>
    <property type="match status" value="1"/>
</dbReference>
<keyword evidence="5" id="KW-0805">Transcription regulation</keyword>
<evidence type="ECO:0000259" key="9">
    <source>
        <dbReference type="PROSITE" id="PS01124"/>
    </source>
</evidence>
<keyword evidence="12" id="KW-1185">Reference proteome</keyword>
<dbReference type="Pfam" id="PF00072">
    <property type="entry name" value="Response_reg"/>
    <property type="match status" value="1"/>
</dbReference>
<proteinExistence type="predicted"/>
<dbReference type="PANTHER" id="PTHR42713:SF3">
    <property type="entry name" value="TRANSCRIPTIONAL REGULATORY PROTEIN HPTR"/>
    <property type="match status" value="1"/>
</dbReference>
<sequence length="339" mass="38969">MHVLVVDDEPVIRNGLVKMTEQYTPPFARISMAENGIAALERIRAEEPDIVLTDIRMPKMDGLELCRIVQHEYPHIKLVVISGYNDFEYAQACMAFGVKIYLLKPVTKSDVHSVFDRLVREPSRGYMPPSRYVEWIDGLEQHIWNLRKEQLVELAKRWREYCLSAGMSLAELKGLLDDCHSLLAKRFQERKYAPAPNRDYMEAASVKEALDAFETGLLRMTDELQHIRSGHFRDPLAEAKAYIDSRLSQDISLEQVAAMVGLTPTYFSALFKKMTNETFVKYRIHKRMERAKELLAVPHIRIVDVAAEVGYDDYPHFTKTFKKIVGISPSDYRSGLGIK</sequence>
<evidence type="ECO:0000256" key="2">
    <source>
        <dbReference type="ARBA" id="ARBA00022490"/>
    </source>
</evidence>
<evidence type="ECO:0000256" key="5">
    <source>
        <dbReference type="ARBA" id="ARBA00023015"/>
    </source>
</evidence>
<dbReference type="GO" id="GO:0005737">
    <property type="term" value="C:cytoplasm"/>
    <property type="evidence" value="ECO:0007669"/>
    <property type="project" value="UniProtKB-SubCell"/>
</dbReference>
<comment type="caution">
    <text evidence="11">The sequence shown here is derived from an EMBL/GenBank/DDBJ whole genome shotgun (WGS) entry which is preliminary data.</text>
</comment>
<dbReference type="InterPro" id="IPR009057">
    <property type="entry name" value="Homeodomain-like_sf"/>
</dbReference>
<evidence type="ECO:0000259" key="10">
    <source>
        <dbReference type="PROSITE" id="PS50110"/>
    </source>
</evidence>
<dbReference type="GO" id="GO:0003700">
    <property type="term" value="F:DNA-binding transcription factor activity"/>
    <property type="evidence" value="ECO:0007669"/>
    <property type="project" value="InterPro"/>
</dbReference>
<reference evidence="11 12" key="1">
    <citation type="journal article" date="2007" name="Int. J. Syst. Evol. Microbiol.">
        <title>Paenibacillus ginsengarvi sp. nov., isolated from soil from ginseng cultivation.</title>
        <authorList>
            <person name="Yoon M.H."/>
            <person name="Ten L.N."/>
            <person name="Im W.T."/>
        </authorList>
    </citation>
    <scope>NUCLEOTIDE SEQUENCE [LARGE SCALE GENOMIC DNA]</scope>
    <source>
        <strain evidence="11 12">KCTC 13059</strain>
    </source>
</reference>
<dbReference type="PROSITE" id="PS00041">
    <property type="entry name" value="HTH_ARAC_FAMILY_1"/>
    <property type="match status" value="1"/>
</dbReference>
<dbReference type="AlphaFoldDB" id="A0A3B0C060"/>